<dbReference type="Proteomes" id="UP000235025">
    <property type="component" value="Unassembled WGS sequence"/>
</dbReference>
<dbReference type="SUPFAM" id="SSF111331">
    <property type="entry name" value="NAD kinase/diacylglycerol kinase-like"/>
    <property type="match status" value="1"/>
</dbReference>
<dbReference type="InterPro" id="IPR001206">
    <property type="entry name" value="Diacylglycerol_kinase_cat_dom"/>
</dbReference>
<sequence length="322" mass="33940">MGEEIVRHSRTKSSVLLDKKDRNMTRSACLIFNPSAGKGNPVANLVAIREVLESQINLDICPTHKVSPSQLAREAIEHGAEMIIVSGGDGTVSAVAEAVISTEIPLGVIPIGTVNAFAKALSISTEIKEACQTILTGVPRKVDVALCNDKPMIVLTAIGFEAETIKQTDKKAKKLFGTLAFVGTGIKQLANLDSFTVYMETEEETLSLSASAVTIANTAAPTSILAHGPAGVIVDDGLLDVTIVAPVNRQNALFAGYHLLMSGFTGTATNRDDIHHLRARNVKVRTEPPKKVALDGDMNGTTPVEIKCIPGGLTVLVPSVSG</sequence>
<evidence type="ECO:0000313" key="2">
    <source>
        <dbReference type="EMBL" id="PLZ97783.1"/>
    </source>
</evidence>
<dbReference type="GO" id="GO:0008929">
    <property type="term" value="F:methylglyoxal synthase activity"/>
    <property type="evidence" value="ECO:0007669"/>
    <property type="project" value="InterPro"/>
</dbReference>
<dbReference type="PANTHER" id="PTHR30492:SF0">
    <property type="entry name" value="METHYLGLYOXAL SYNTHASE"/>
    <property type="match status" value="1"/>
</dbReference>
<dbReference type="SMART" id="SM00046">
    <property type="entry name" value="DAGKc"/>
    <property type="match status" value="1"/>
</dbReference>
<organism evidence="2 3">
    <name type="scientific">Fischerella thermalis CCMEE 5268</name>
    <dbReference type="NCBI Taxonomy" id="2019662"/>
    <lineage>
        <taxon>Bacteria</taxon>
        <taxon>Bacillati</taxon>
        <taxon>Cyanobacteriota</taxon>
        <taxon>Cyanophyceae</taxon>
        <taxon>Nostocales</taxon>
        <taxon>Hapalosiphonaceae</taxon>
        <taxon>Fischerella</taxon>
    </lineage>
</organism>
<dbReference type="GO" id="GO:0008654">
    <property type="term" value="P:phospholipid biosynthetic process"/>
    <property type="evidence" value="ECO:0007669"/>
    <property type="project" value="InterPro"/>
</dbReference>
<dbReference type="InterPro" id="IPR005218">
    <property type="entry name" value="Diacylglycerol/lipid_kinase"/>
</dbReference>
<dbReference type="InterPro" id="IPR017438">
    <property type="entry name" value="ATP-NAD_kinase_N"/>
</dbReference>
<comment type="caution">
    <text evidence="2">The sequence shown here is derived from an EMBL/GenBank/DDBJ whole genome shotgun (WGS) entry which is preliminary data.</text>
</comment>
<dbReference type="PANTHER" id="PTHR30492">
    <property type="entry name" value="METHYLGLYOXAL SYNTHASE"/>
    <property type="match status" value="1"/>
</dbReference>
<dbReference type="EMBL" id="NMQA01000160">
    <property type="protein sequence ID" value="PLZ97783.1"/>
    <property type="molecule type" value="Genomic_DNA"/>
</dbReference>
<evidence type="ECO:0000259" key="1">
    <source>
        <dbReference type="PROSITE" id="PS50146"/>
    </source>
</evidence>
<proteinExistence type="predicted"/>
<evidence type="ECO:0000313" key="3">
    <source>
        <dbReference type="Proteomes" id="UP000235025"/>
    </source>
</evidence>
<dbReference type="PROSITE" id="PS50146">
    <property type="entry name" value="DAGK"/>
    <property type="match status" value="1"/>
</dbReference>
<dbReference type="NCBIfam" id="TIGR00147">
    <property type="entry name" value="YegS/Rv2252/BmrU family lipid kinase"/>
    <property type="match status" value="1"/>
</dbReference>
<gene>
    <name evidence="2" type="ORF">CEN50_13675</name>
</gene>
<dbReference type="InterPro" id="IPR016064">
    <property type="entry name" value="NAD/diacylglycerol_kinase_sf"/>
</dbReference>
<dbReference type="GO" id="GO:0005829">
    <property type="term" value="C:cytosol"/>
    <property type="evidence" value="ECO:0007669"/>
    <property type="project" value="TreeGrafter"/>
</dbReference>
<dbReference type="AlphaFoldDB" id="A0A2N6KFA1"/>
<dbReference type="GO" id="GO:0005524">
    <property type="term" value="F:ATP binding"/>
    <property type="evidence" value="ECO:0007669"/>
    <property type="project" value="InterPro"/>
</dbReference>
<dbReference type="GO" id="GO:0016301">
    <property type="term" value="F:kinase activity"/>
    <property type="evidence" value="ECO:0007669"/>
    <property type="project" value="UniProtKB-KW"/>
</dbReference>
<dbReference type="Pfam" id="PF19279">
    <property type="entry name" value="YegS_C"/>
    <property type="match status" value="1"/>
</dbReference>
<dbReference type="InterPro" id="IPR004363">
    <property type="entry name" value="Methylgl_synth"/>
</dbReference>
<dbReference type="Gene3D" id="2.60.200.40">
    <property type="match status" value="1"/>
</dbReference>
<protein>
    <submittedName>
        <fullName evidence="2">Lipid kinase</fullName>
    </submittedName>
</protein>
<keyword evidence="2" id="KW-0418">Kinase</keyword>
<dbReference type="GO" id="GO:0019242">
    <property type="term" value="P:methylglyoxal biosynthetic process"/>
    <property type="evidence" value="ECO:0007669"/>
    <property type="project" value="InterPro"/>
</dbReference>
<dbReference type="NCBIfam" id="NF002033">
    <property type="entry name" value="PRK00861.1"/>
    <property type="match status" value="1"/>
</dbReference>
<dbReference type="Pfam" id="PF00781">
    <property type="entry name" value="DAGK_cat"/>
    <property type="match status" value="1"/>
</dbReference>
<keyword evidence="2" id="KW-0808">Transferase</keyword>
<dbReference type="Gene3D" id="3.40.50.10330">
    <property type="entry name" value="Probable inorganic polyphosphate/atp-NAD kinase, domain 1"/>
    <property type="match status" value="1"/>
</dbReference>
<name>A0A2N6KFA1_9CYAN</name>
<dbReference type="InterPro" id="IPR045540">
    <property type="entry name" value="YegS/DAGK_C"/>
</dbReference>
<feature type="domain" description="DAGKc" evidence="1">
    <location>
        <begin position="23"/>
        <end position="151"/>
    </location>
</feature>
<accession>A0A2N6KFA1</accession>
<reference evidence="2 3" key="1">
    <citation type="submission" date="2017-07" db="EMBL/GenBank/DDBJ databases">
        <title>Genomes of Fischerella (Mastigocladus) sp. strains.</title>
        <authorList>
            <person name="Miller S.R."/>
        </authorList>
    </citation>
    <scope>NUCLEOTIDE SEQUENCE [LARGE SCALE GENOMIC DNA]</scope>
    <source>
        <strain evidence="2 3">CCMEE 5268</strain>
    </source>
</reference>